<organism evidence="1 2">
    <name type="scientific">Hyaloscypha hepaticicola</name>
    <dbReference type="NCBI Taxonomy" id="2082293"/>
    <lineage>
        <taxon>Eukaryota</taxon>
        <taxon>Fungi</taxon>
        <taxon>Dikarya</taxon>
        <taxon>Ascomycota</taxon>
        <taxon>Pezizomycotina</taxon>
        <taxon>Leotiomycetes</taxon>
        <taxon>Helotiales</taxon>
        <taxon>Hyaloscyphaceae</taxon>
        <taxon>Hyaloscypha</taxon>
    </lineage>
</organism>
<reference evidence="1 2" key="1">
    <citation type="submission" date="2016-05" db="EMBL/GenBank/DDBJ databases">
        <title>A degradative enzymes factory behind the ericoid mycorrhizal symbiosis.</title>
        <authorList>
            <consortium name="DOE Joint Genome Institute"/>
            <person name="Martino E."/>
            <person name="Morin E."/>
            <person name="Grelet G."/>
            <person name="Kuo A."/>
            <person name="Kohler A."/>
            <person name="Daghino S."/>
            <person name="Barry K."/>
            <person name="Choi C."/>
            <person name="Cichocki N."/>
            <person name="Clum A."/>
            <person name="Copeland A."/>
            <person name="Hainaut M."/>
            <person name="Haridas S."/>
            <person name="Labutti K."/>
            <person name="Lindquist E."/>
            <person name="Lipzen A."/>
            <person name="Khouja H.-R."/>
            <person name="Murat C."/>
            <person name="Ohm R."/>
            <person name="Olson A."/>
            <person name="Spatafora J."/>
            <person name="Veneault-Fourrey C."/>
            <person name="Henrissat B."/>
            <person name="Grigoriev I."/>
            <person name="Martin F."/>
            <person name="Perotto S."/>
        </authorList>
    </citation>
    <scope>NUCLEOTIDE SEQUENCE [LARGE SCALE GENOMIC DNA]</scope>
    <source>
        <strain evidence="1 2">UAMH 7357</strain>
    </source>
</reference>
<keyword evidence="2" id="KW-1185">Reference proteome</keyword>
<dbReference type="Proteomes" id="UP000235672">
    <property type="component" value="Unassembled WGS sequence"/>
</dbReference>
<sequence>MGAASRQQHRPLLSQALERFHSELKDDSETIIDVENVEELLTQAKAMEPALSGKGRPSTFKRLESILPHINDFAAIIAVCSGADAKATGLVWGSLKVVFMVASAASDSNGFTTNSSTHAVSISINRDL</sequence>
<dbReference type="EMBL" id="KZ613464">
    <property type="protein sequence ID" value="PMD28645.1"/>
    <property type="molecule type" value="Genomic_DNA"/>
</dbReference>
<dbReference type="AlphaFoldDB" id="A0A2J6QQV5"/>
<proteinExistence type="predicted"/>
<evidence type="ECO:0000313" key="1">
    <source>
        <dbReference type="EMBL" id="PMD28645.1"/>
    </source>
</evidence>
<accession>A0A2J6QQV5</accession>
<evidence type="ECO:0000313" key="2">
    <source>
        <dbReference type="Proteomes" id="UP000235672"/>
    </source>
</evidence>
<gene>
    <name evidence="1" type="ORF">NA56DRAFT_653309</name>
</gene>
<protein>
    <submittedName>
        <fullName evidence="1">Uncharacterized protein</fullName>
    </submittedName>
</protein>
<name>A0A2J6QQV5_9HELO</name>